<dbReference type="PROSITE" id="PS50850">
    <property type="entry name" value="MFS"/>
    <property type="match status" value="1"/>
</dbReference>
<dbReference type="InterPro" id="IPR045263">
    <property type="entry name" value="GLUT"/>
</dbReference>
<dbReference type="Gene3D" id="1.20.1250.20">
    <property type="entry name" value="MFS general substrate transporter like domains"/>
    <property type="match status" value="1"/>
</dbReference>
<feature type="transmembrane region" description="Helical" evidence="9">
    <location>
        <begin position="1194"/>
        <end position="1220"/>
    </location>
</feature>
<feature type="transmembrane region" description="Helical" evidence="9">
    <location>
        <begin position="1139"/>
        <end position="1158"/>
    </location>
</feature>
<accession>A0A8H8NSK1</accession>
<dbReference type="PROSITE" id="PS50833">
    <property type="entry name" value="BRIX"/>
    <property type="match status" value="1"/>
</dbReference>
<dbReference type="Pfam" id="PF00083">
    <property type="entry name" value="Sugar_tr"/>
    <property type="match status" value="1"/>
</dbReference>
<feature type="transmembrane region" description="Helical" evidence="9">
    <location>
        <begin position="1170"/>
        <end position="1188"/>
    </location>
</feature>
<dbReference type="Pfam" id="PF04427">
    <property type="entry name" value="Brix"/>
    <property type="match status" value="1"/>
</dbReference>
<feature type="transmembrane region" description="Helical" evidence="9">
    <location>
        <begin position="847"/>
        <end position="868"/>
    </location>
</feature>
<dbReference type="PRINTS" id="PR00171">
    <property type="entry name" value="SUGRTRNSPORT"/>
</dbReference>
<feature type="compositionally biased region" description="Basic residues" evidence="8">
    <location>
        <begin position="1"/>
        <end position="11"/>
    </location>
</feature>
<evidence type="ECO:0000256" key="3">
    <source>
        <dbReference type="ARBA" id="ARBA00022448"/>
    </source>
</evidence>
<dbReference type="PANTHER" id="PTHR23503:SF8">
    <property type="entry name" value="FACILITATED GLUCOSE TRANSPORTER PROTEIN 1"/>
    <property type="match status" value="1"/>
</dbReference>
<feature type="compositionally biased region" description="Acidic residues" evidence="8">
    <location>
        <begin position="381"/>
        <end position="442"/>
    </location>
</feature>
<dbReference type="EMBL" id="CP059660">
    <property type="protein sequence ID" value="QRW17646.1"/>
    <property type="molecule type" value="Genomic_DNA"/>
</dbReference>
<feature type="transmembrane region" description="Helical" evidence="9">
    <location>
        <begin position="493"/>
        <end position="514"/>
    </location>
</feature>
<dbReference type="GO" id="GO:0016020">
    <property type="term" value="C:membrane"/>
    <property type="evidence" value="ECO:0007669"/>
    <property type="project" value="UniProtKB-SubCell"/>
</dbReference>
<feature type="transmembrane region" description="Helical" evidence="9">
    <location>
        <begin position="1091"/>
        <end position="1119"/>
    </location>
</feature>
<feature type="region of interest" description="Disordered" evidence="8">
    <location>
        <begin position="1"/>
        <end position="27"/>
    </location>
</feature>
<comment type="subcellular location">
    <subcellularLocation>
        <location evidence="1">Membrane</location>
        <topology evidence="1">Multi-pass membrane protein</topology>
    </subcellularLocation>
</comment>
<evidence type="ECO:0000313" key="13">
    <source>
        <dbReference type="Proteomes" id="UP000650533"/>
    </source>
</evidence>
<evidence type="ECO:0000256" key="9">
    <source>
        <dbReference type="SAM" id="Phobius"/>
    </source>
</evidence>
<dbReference type="NCBIfam" id="TIGR00879">
    <property type="entry name" value="SP"/>
    <property type="match status" value="1"/>
</dbReference>
<comment type="similarity">
    <text evidence="2">Belongs to the major facilitator superfamily. Sugar transporter (TC 2.A.1.1) family.</text>
</comment>
<dbReference type="InterPro" id="IPR020846">
    <property type="entry name" value="MFS_dom"/>
</dbReference>
<feature type="transmembrane region" description="Helical" evidence="9">
    <location>
        <begin position="541"/>
        <end position="562"/>
    </location>
</feature>
<feature type="transmembrane region" description="Helical" evidence="9">
    <location>
        <begin position="1382"/>
        <end position="1403"/>
    </location>
</feature>
<feature type="transmembrane region" description="Helical" evidence="9">
    <location>
        <begin position="1034"/>
        <end position="1054"/>
    </location>
</feature>
<dbReference type="PANTHER" id="PTHR23503">
    <property type="entry name" value="SOLUTE CARRIER FAMILY 2"/>
    <property type="match status" value="1"/>
</dbReference>
<organism evidence="12 13">
    <name type="scientific">Rhizoctonia solani</name>
    <dbReference type="NCBI Taxonomy" id="456999"/>
    <lineage>
        <taxon>Eukaryota</taxon>
        <taxon>Fungi</taxon>
        <taxon>Dikarya</taxon>
        <taxon>Basidiomycota</taxon>
        <taxon>Agaricomycotina</taxon>
        <taxon>Agaricomycetes</taxon>
        <taxon>Cantharellales</taxon>
        <taxon>Ceratobasidiaceae</taxon>
        <taxon>Rhizoctonia</taxon>
    </lineage>
</organism>
<evidence type="ECO:0000256" key="6">
    <source>
        <dbReference type="ARBA" id="ARBA00023136"/>
    </source>
</evidence>
<evidence type="ECO:0000259" key="10">
    <source>
        <dbReference type="PROSITE" id="PS50833"/>
    </source>
</evidence>
<dbReference type="GO" id="GO:0019843">
    <property type="term" value="F:rRNA binding"/>
    <property type="evidence" value="ECO:0007669"/>
    <property type="project" value="InterPro"/>
</dbReference>
<feature type="transmembrane region" description="Helical" evidence="9">
    <location>
        <begin position="1351"/>
        <end position="1370"/>
    </location>
</feature>
<feature type="transmembrane region" description="Helical" evidence="9">
    <location>
        <begin position="874"/>
        <end position="896"/>
    </location>
</feature>
<feature type="compositionally biased region" description="Basic and acidic residues" evidence="8">
    <location>
        <begin position="347"/>
        <end position="367"/>
    </location>
</feature>
<dbReference type="InterPro" id="IPR036259">
    <property type="entry name" value="MFS_trans_sf"/>
</dbReference>
<evidence type="ECO:0000256" key="1">
    <source>
        <dbReference type="ARBA" id="ARBA00004141"/>
    </source>
</evidence>
<feature type="transmembrane region" description="Helical" evidence="9">
    <location>
        <begin position="971"/>
        <end position="992"/>
    </location>
</feature>
<dbReference type="SUPFAM" id="SSF103473">
    <property type="entry name" value="MFS general substrate transporter"/>
    <property type="match status" value="1"/>
</dbReference>
<dbReference type="InterPro" id="IPR007109">
    <property type="entry name" value="Brix"/>
</dbReference>
<keyword evidence="3" id="KW-0813">Transport</keyword>
<evidence type="ECO:0000259" key="11">
    <source>
        <dbReference type="PROSITE" id="PS50850"/>
    </source>
</evidence>
<dbReference type="InterPro" id="IPR003663">
    <property type="entry name" value="Sugar/inositol_transpt"/>
</dbReference>
<reference evidence="12" key="1">
    <citation type="submission" date="2020-05" db="EMBL/GenBank/DDBJ databases">
        <title>Evolutionary and genomic comparisons of hybrid uninucleate and nonhybrid Rhizoctonia fungi.</title>
        <authorList>
            <person name="Li C."/>
            <person name="Chen X."/>
        </authorList>
    </citation>
    <scope>NUCLEOTIDE SEQUENCE</scope>
    <source>
        <strain evidence="12">AG-1 IA</strain>
    </source>
</reference>
<feature type="transmembrane region" description="Helical" evidence="9">
    <location>
        <begin position="789"/>
        <end position="811"/>
    </location>
</feature>
<feature type="transmembrane region" description="Helical" evidence="9">
    <location>
        <begin position="1312"/>
        <end position="1331"/>
    </location>
</feature>
<gene>
    <name evidence="12" type="ORF">RhiXN_02570</name>
</gene>
<feature type="transmembrane region" description="Helical" evidence="9">
    <location>
        <begin position="463"/>
        <end position="481"/>
    </location>
</feature>
<name>A0A8H8NSK1_9AGAM</name>
<proteinExistence type="inferred from homology"/>
<dbReference type="GO" id="GO:0015149">
    <property type="term" value="F:hexose transmembrane transporter activity"/>
    <property type="evidence" value="ECO:0007669"/>
    <property type="project" value="TreeGrafter"/>
</dbReference>
<dbReference type="InterPro" id="IPR005829">
    <property type="entry name" value="Sugar_transporter_CS"/>
</dbReference>
<keyword evidence="6 9" id="KW-0472">Membrane</keyword>
<dbReference type="RefSeq" id="XP_043177883.1">
    <property type="nucleotide sequence ID" value="XM_043322387.1"/>
</dbReference>
<feature type="transmembrane region" description="Helical" evidence="9">
    <location>
        <begin position="1060"/>
        <end position="1084"/>
    </location>
</feature>
<dbReference type="Proteomes" id="UP000650533">
    <property type="component" value="Chromosome 3"/>
</dbReference>
<feature type="transmembrane region" description="Helical" evidence="9">
    <location>
        <begin position="1248"/>
        <end position="1269"/>
    </location>
</feature>
<comment type="catalytic activity">
    <reaction evidence="7">
        <text>myo-inositol(out) + H(+)(out) = myo-inositol(in) + H(+)(in)</text>
        <dbReference type="Rhea" id="RHEA:60364"/>
        <dbReference type="ChEBI" id="CHEBI:15378"/>
        <dbReference type="ChEBI" id="CHEBI:17268"/>
    </reaction>
</comment>
<evidence type="ECO:0000256" key="8">
    <source>
        <dbReference type="SAM" id="MobiDB-lite"/>
    </source>
</evidence>
<feature type="domain" description="Brix" evidence="10">
    <location>
        <begin position="29"/>
        <end position="313"/>
    </location>
</feature>
<protein>
    <submittedName>
        <fullName evidence="12">Sugar (And other) transporter</fullName>
    </submittedName>
</protein>
<feature type="transmembrane region" description="Helical" evidence="9">
    <location>
        <begin position="1004"/>
        <end position="1027"/>
    </location>
</feature>
<feature type="transmembrane region" description="Helical" evidence="9">
    <location>
        <begin position="73"/>
        <end position="94"/>
    </location>
</feature>
<dbReference type="GeneID" id="67024850"/>
<feature type="transmembrane region" description="Helical" evidence="9">
    <location>
        <begin position="1409"/>
        <end position="1432"/>
    </location>
</feature>
<keyword evidence="4 9" id="KW-0812">Transmembrane</keyword>
<dbReference type="GO" id="GO:0006364">
    <property type="term" value="P:rRNA processing"/>
    <property type="evidence" value="ECO:0007669"/>
    <property type="project" value="InterPro"/>
</dbReference>
<evidence type="ECO:0000256" key="5">
    <source>
        <dbReference type="ARBA" id="ARBA00022989"/>
    </source>
</evidence>
<evidence type="ECO:0000256" key="2">
    <source>
        <dbReference type="ARBA" id="ARBA00010992"/>
    </source>
</evidence>
<feature type="transmembrane region" description="Helical" evidence="9">
    <location>
        <begin position="817"/>
        <end position="835"/>
    </location>
</feature>
<feature type="transmembrane region" description="Helical" evidence="9">
    <location>
        <begin position="1439"/>
        <end position="1457"/>
    </location>
</feature>
<evidence type="ECO:0000256" key="4">
    <source>
        <dbReference type="ARBA" id="ARBA00022692"/>
    </source>
</evidence>
<evidence type="ECO:0000313" key="12">
    <source>
        <dbReference type="EMBL" id="QRW17646.1"/>
    </source>
</evidence>
<dbReference type="KEGG" id="rsx:RhiXN_02570"/>
<keyword evidence="5 9" id="KW-1133">Transmembrane helix</keyword>
<dbReference type="InterPro" id="IPR005828">
    <property type="entry name" value="MFS_sugar_transport-like"/>
</dbReference>
<feature type="domain" description="Major facilitator superfamily (MFS) profile" evidence="11">
    <location>
        <begin position="707"/>
        <end position="1164"/>
    </location>
</feature>
<dbReference type="PROSITE" id="PS00216">
    <property type="entry name" value="SUGAR_TRANSPORT_1"/>
    <property type="match status" value="1"/>
</dbReference>
<feature type="transmembrane region" description="Helical" evidence="9">
    <location>
        <begin position="757"/>
        <end position="777"/>
    </location>
</feature>
<feature type="region of interest" description="Disordered" evidence="8">
    <location>
        <begin position="344"/>
        <end position="458"/>
    </location>
</feature>
<sequence>MARRKKNRTHLKGGVVADGSASVDKSGGPKSFVVKHGQVGPALSQLVRDLRKVMEPNTASRLRERKRNKLKDYLVIAPTLGVTHIIALTLTPIAPSLRIVKLSAGPTLSFRIESYSLAKDLLGASRHARSIGMEYLSPPLLVLASFPPPGPGTPPHLSLIQKFFQALFPPLSPHTVSLSSARRVILISYNSESGTISIRHYLIGVRALGVSRHIRKLVDGKAAASHKVLDLGKENDLADYVLRAPGETGPDGYESASSAASDVDGEGGAAEVHLAGDYVGRNNRAGSKRAVKLTEIGPRLELRLVKITEGVPGKQGAVLYHEFVKKTAAETSALKKAAAARAKLKKERKEEQARNVERKKAEKERQSSKGKGRQGDGQGSGDEEVMDEYSDGSEHMDEEEQEEEEAESLDEMPSEDEWDEDEDVSEGSDEDEGVDSSEDEAAPEPPRPTKRFRGKATAPKGTITTHLWTISLATVTYLSLAHPLGSIIPRIESVWFGIGLWIYALAIGLSVGIWKLSGATYIGGYCDFGGEAWKYNELVNLIPRLFVLITIASVYAQLHVLLRCRQRGVKDVLQAKPEEYWRDLDQPLAHEGTGIQSVKHSYQGSTLDQNALEMWESGPTVCETRAVDGSSSLITESVADFISRKARTLILLFPLSTILVPESDISYPANSRLSNALSLSRRSLRPHHTMTRPSSDAISSTSYLPFAVAWVAVCAFQHGYHIAALNQISDVLTCKVSSDPKATSEGWLSLCVPMDDAQFGVVTAAFTIGGFAGSLCADRFLNKGRKHAVSWHASLLVVGTTLMSLANSIAVLVLGRLVIGFACGIGICTVPIYLAEVSPPAIQGRIGVLNQLGIVFGIFGTSVLGLYLATPSTWRWVIFASAIVSAAQLVWSLFVVESPSWLRAQGRTEEATHVAARLWDVTKVADQDEGEALLRSEVEAHVPDQAGEESDRPAINVPTLLASSDLHGPMAIVLVAMLVQQASGINAVIYYSNNILSRVVPREAAAYTSLGITVLNAIMTFPAIFLVDRLGRKRLFMASMMGAIVSSAALGIALDNGITALSSVAVLGFIASFAIGLGPVPYLMISELTPYYAVSAMSSLAMAVNWSTNFLIGVAFLPLRNFLAKLSFGDAVPEGSGEGRIFYVFVIAMIICTSYLSAAWKPTALRQPPGWTFGPILYGIGAIHSQMIPKTVSGLAICLSQIATLSFPLCIVVFGVNDVYDYETDIRNPRKSATSLEGTILPPSHHDFVYRSAITASIINIAASVLPYTFGPTSLPSNGTIQTYAPVLTTTILVALGWMYSAPPARFKEIPIIDSISNGLIVFLSWFLGYVSCRVLAGDRGIGWKMADVPSKGYVLGLVTASVHALGAAADIDADLAAGQRTIGTVLGSRGCATLGVVAYGLALLTEPLASIFGVYLIGGLGVMLSVCAVPTPSWVHRAFKGIVFWTVGMSVLWFGAKLGKRSV</sequence>
<evidence type="ECO:0000256" key="7">
    <source>
        <dbReference type="ARBA" id="ARBA00049119"/>
    </source>
</evidence>
<feature type="transmembrane region" description="Helical" evidence="9">
    <location>
        <begin position="1281"/>
        <end position="1300"/>
    </location>
</feature>
<dbReference type="SMART" id="SM00879">
    <property type="entry name" value="Brix"/>
    <property type="match status" value="1"/>
</dbReference>